<evidence type="ECO:0000313" key="5">
    <source>
        <dbReference type="Proteomes" id="UP001201262"/>
    </source>
</evidence>
<reference evidence="4" key="1">
    <citation type="submission" date="2021-12" db="EMBL/GenBank/DDBJ databases">
        <title>Convergent genome expansion in fungi linked to evolution of root-endophyte symbiosis.</title>
        <authorList>
            <consortium name="DOE Joint Genome Institute"/>
            <person name="Ke Y.-H."/>
            <person name="Bonito G."/>
            <person name="Liao H.-L."/>
            <person name="Looney B."/>
            <person name="Rojas-Flechas A."/>
            <person name="Nash J."/>
            <person name="Hameed K."/>
            <person name="Schadt C."/>
            <person name="Martin F."/>
            <person name="Crous P.W."/>
            <person name="Miettinen O."/>
            <person name="Magnuson J.K."/>
            <person name="Labbe J."/>
            <person name="Jacobson D."/>
            <person name="Doktycz M.J."/>
            <person name="Veneault-Fourrey C."/>
            <person name="Kuo A."/>
            <person name="Mondo S."/>
            <person name="Calhoun S."/>
            <person name="Riley R."/>
            <person name="Ohm R."/>
            <person name="LaButti K."/>
            <person name="Andreopoulos B."/>
            <person name="Pangilinan J."/>
            <person name="Nolan M."/>
            <person name="Tritt A."/>
            <person name="Clum A."/>
            <person name="Lipzen A."/>
            <person name="Daum C."/>
            <person name="Barry K."/>
            <person name="Grigoriev I.V."/>
            <person name="Vilgalys R."/>
        </authorList>
    </citation>
    <scope>NUCLEOTIDE SEQUENCE</scope>
    <source>
        <strain evidence="4">PMI_201</strain>
    </source>
</reference>
<keyword evidence="2" id="KW-0521">NADP</keyword>
<organism evidence="4 5">
    <name type="scientific">Talaromyces proteolyticus</name>
    <dbReference type="NCBI Taxonomy" id="1131652"/>
    <lineage>
        <taxon>Eukaryota</taxon>
        <taxon>Fungi</taxon>
        <taxon>Dikarya</taxon>
        <taxon>Ascomycota</taxon>
        <taxon>Pezizomycotina</taxon>
        <taxon>Eurotiomycetes</taxon>
        <taxon>Eurotiomycetidae</taxon>
        <taxon>Eurotiales</taxon>
        <taxon>Trichocomaceae</taxon>
        <taxon>Talaromyces</taxon>
        <taxon>Talaromyces sect. Bacilispori</taxon>
    </lineage>
</organism>
<dbReference type="PANTHER" id="PTHR24320">
    <property type="entry name" value="RETINOL DEHYDROGENASE"/>
    <property type="match status" value="1"/>
</dbReference>
<sequence>MGASAQVKSFNAEKDVPDLSGKVVLITGGNRGLGKEVALAIARKNPEKIFMTVRSIEGSKSALELIGSQSQHTKIIPLQCDLSSLSTVQKAGENFRAQASRLDLVICSAGIMIPPPSLTKDGYEVQFGTNHLGHALLIQSLLPVMLLTAKQPGSDVRLVIFTSQGYMMHPNGGILFDKLRTRQDDLFLARYQLYGQSKLANLLYAFQLAERHPQITSVSIHPGVIETELVTSQALLDRWFLKLSTIGKKLTLEEGARNALWAATADRGKIKNGGYYEPVGVNQDFARWAKDKNLAQELWNWTEKELEPYKIHDTWSFS</sequence>
<evidence type="ECO:0000256" key="2">
    <source>
        <dbReference type="ARBA" id="ARBA00022857"/>
    </source>
</evidence>
<comment type="caution">
    <text evidence="4">The sequence shown here is derived from an EMBL/GenBank/DDBJ whole genome shotgun (WGS) entry which is preliminary data.</text>
</comment>
<accession>A0AAD4KH60</accession>
<name>A0AAD4KH60_9EURO</name>
<dbReference type="SUPFAM" id="SSF51735">
    <property type="entry name" value="NAD(P)-binding Rossmann-fold domains"/>
    <property type="match status" value="1"/>
</dbReference>
<evidence type="ECO:0000313" key="4">
    <source>
        <dbReference type="EMBL" id="KAH8689379.1"/>
    </source>
</evidence>
<dbReference type="EMBL" id="JAJTJA010000015">
    <property type="protein sequence ID" value="KAH8689379.1"/>
    <property type="molecule type" value="Genomic_DNA"/>
</dbReference>
<dbReference type="InterPro" id="IPR036291">
    <property type="entry name" value="NAD(P)-bd_dom_sf"/>
</dbReference>
<proteinExistence type="inferred from homology"/>
<dbReference type="PANTHER" id="PTHR24320:SF154">
    <property type="entry name" value="OXIDOREDUCTASE, SHORT-CHAIN DEHYDROGENASE_REDUCTASE FAMILY (AFU_ORTHOLOGUE AFUA_2G04560)"/>
    <property type="match status" value="1"/>
</dbReference>
<dbReference type="Gene3D" id="3.40.50.720">
    <property type="entry name" value="NAD(P)-binding Rossmann-like Domain"/>
    <property type="match status" value="1"/>
</dbReference>
<dbReference type="InterPro" id="IPR002347">
    <property type="entry name" value="SDR_fam"/>
</dbReference>
<keyword evidence="5" id="KW-1185">Reference proteome</keyword>
<dbReference type="Pfam" id="PF00106">
    <property type="entry name" value="adh_short"/>
    <property type="match status" value="1"/>
</dbReference>
<evidence type="ECO:0000256" key="3">
    <source>
        <dbReference type="ARBA" id="ARBA00023002"/>
    </source>
</evidence>
<dbReference type="GeneID" id="70249806"/>
<comment type="similarity">
    <text evidence="1">Belongs to the short-chain dehydrogenases/reductases (SDR) family.</text>
</comment>
<dbReference type="GO" id="GO:0016491">
    <property type="term" value="F:oxidoreductase activity"/>
    <property type="evidence" value="ECO:0007669"/>
    <property type="project" value="UniProtKB-KW"/>
</dbReference>
<dbReference type="AlphaFoldDB" id="A0AAD4KH60"/>
<evidence type="ECO:0000256" key="1">
    <source>
        <dbReference type="ARBA" id="ARBA00006484"/>
    </source>
</evidence>
<gene>
    <name evidence="4" type="ORF">BGW36DRAFT_420721</name>
</gene>
<dbReference type="RefSeq" id="XP_046065733.1">
    <property type="nucleotide sequence ID" value="XM_046219519.1"/>
</dbReference>
<dbReference type="Proteomes" id="UP001201262">
    <property type="component" value="Unassembled WGS sequence"/>
</dbReference>
<protein>
    <submittedName>
        <fullName evidence="4">Dehydrogenase with different specificitie</fullName>
    </submittedName>
</protein>
<keyword evidence="3" id="KW-0560">Oxidoreductase</keyword>
<dbReference type="PRINTS" id="PR00081">
    <property type="entry name" value="GDHRDH"/>
</dbReference>